<dbReference type="PATRIC" id="fig|45073.5.peg.1912"/>
<name>A0A0W0Y0D7_9GAMM</name>
<dbReference type="Pfam" id="PF09369">
    <property type="entry name" value="MZB"/>
    <property type="match status" value="1"/>
</dbReference>
<organism evidence="2 3">
    <name type="scientific">Legionella quinlivanii</name>
    <dbReference type="NCBI Taxonomy" id="45073"/>
    <lineage>
        <taxon>Bacteria</taxon>
        <taxon>Pseudomonadati</taxon>
        <taxon>Pseudomonadota</taxon>
        <taxon>Gammaproteobacteria</taxon>
        <taxon>Legionellales</taxon>
        <taxon>Legionellaceae</taxon>
        <taxon>Legionella</taxon>
    </lineage>
</organism>
<protein>
    <recommendedName>
        <fullName evidence="1">MrfA-like Zn-binding domain-containing protein</fullName>
    </recommendedName>
</protein>
<reference evidence="2 3" key="1">
    <citation type="submission" date="2015-11" db="EMBL/GenBank/DDBJ databases">
        <title>Genomic analysis of 38 Legionella species identifies large and diverse effector repertoires.</title>
        <authorList>
            <person name="Burstein D."/>
            <person name="Amaro F."/>
            <person name="Zusman T."/>
            <person name="Lifshitz Z."/>
            <person name="Cohen O."/>
            <person name="Gilbert J.A."/>
            <person name="Pupko T."/>
            <person name="Shuman H.A."/>
            <person name="Segal G."/>
        </authorList>
    </citation>
    <scope>NUCLEOTIDE SEQUENCE [LARGE SCALE GENOMIC DNA]</scope>
    <source>
        <strain evidence="2 3">CDC#1442-AUS-E</strain>
    </source>
</reference>
<evidence type="ECO:0000313" key="2">
    <source>
        <dbReference type="EMBL" id="KTD50487.1"/>
    </source>
</evidence>
<keyword evidence="3" id="KW-1185">Reference proteome</keyword>
<sequence>MESTTCNSSNIFKGFSCSKSPTTGLWLGDSKKERIIASTLALALRNSIAEQLGISAVEMGFGYRLDKDLETGQGRSVCQIFDNVSGGAGFVLSGIDDIVSLLKNASEKLTCTADCDNICSFCLANQDSRVEIEELNRKVAKSWLEDNQLITHLHLPLSLSTIEGATYCSIGAQRFLRSIINKIDTHNESTVIQIALRGSPKDWDLINPSFREKILNWQLIDKINIHIGIYDVSYLSQDIKECLATLVKIGIKVFEINSQWDKYKVPLIAQISNSSSTYSLFCTSDLPSQPGENWLDANQSSIWVTSKLIPIILTKQIDTANWNIVDPGARVLKVSTELDGPVKNLKNRIEKLFSEMAPEFFQLIQDDNAINITYSDRYLKSPWSIILLSSFLQIFKNDKLSRLKILTVESNNLLQPNKIHHDWKANNELSEMIKIWLSNNFKLIPEIIIKSANRELQHSREISITWASGLKSKIILDQGMGYWQINMPHKYLLDFDFHQNHNEQLNDMINRLKVARMIGSNQWPTYITILSKM</sequence>
<dbReference type="STRING" id="45073.Lqui_1812"/>
<accession>A0A0W0Y0D7</accession>
<dbReference type="Proteomes" id="UP000054618">
    <property type="component" value="Unassembled WGS sequence"/>
</dbReference>
<dbReference type="InterPro" id="IPR018973">
    <property type="entry name" value="MZB"/>
</dbReference>
<proteinExistence type="predicted"/>
<dbReference type="EMBL" id="LNYS01000008">
    <property type="protein sequence ID" value="KTD50487.1"/>
    <property type="molecule type" value="Genomic_DNA"/>
</dbReference>
<comment type="caution">
    <text evidence="2">The sequence shown here is derived from an EMBL/GenBank/DDBJ whole genome shotgun (WGS) entry which is preliminary data.</text>
</comment>
<dbReference type="RefSeq" id="WP_162263996.1">
    <property type="nucleotide sequence ID" value="NZ_CAAAIK010000030.1"/>
</dbReference>
<dbReference type="AlphaFoldDB" id="A0A0W0Y0D7"/>
<gene>
    <name evidence="2" type="ORF">Lqui_1812</name>
</gene>
<feature type="domain" description="MrfA-like Zn-binding" evidence="1">
    <location>
        <begin position="41"/>
        <end position="123"/>
    </location>
</feature>
<evidence type="ECO:0000313" key="3">
    <source>
        <dbReference type="Proteomes" id="UP000054618"/>
    </source>
</evidence>
<evidence type="ECO:0000259" key="1">
    <source>
        <dbReference type="Pfam" id="PF09369"/>
    </source>
</evidence>